<comment type="caution">
    <text evidence="2">The sequence shown here is derived from an EMBL/GenBank/DDBJ whole genome shotgun (WGS) entry which is preliminary data.</text>
</comment>
<proteinExistence type="predicted"/>
<feature type="transmembrane region" description="Helical" evidence="1">
    <location>
        <begin position="6"/>
        <end position="24"/>
    </location>
</feature>
<dbReference type="EMBL" id="MGJN01000004">
    <property type="protein sequence ID" value="OGN07599.1"/>
    <property type="molecule type" value="Genomic_DNA"/>
</dbReference>
<evidence type="ECO:0000313" key="2">
    <source>
        <dbReference type="EMBL" id="OGN07599.1"/>
    </source>
</evidence>
<reference evidence="2 3" key="1">
    <citation type="journal article" date="2016" name="Nat. Commun.">
        <title>Thousands of microbial genomes shed light on interconnected biogeochemical processes in an aquifer system.</title>
        <authorList>
            <person name="Anantharaman K."/>
            <person name="Brown C.T."/>
            <person name="Hug L.A."/>
            <person name="Sharon I."/>
            <person name="Castelle C.J."/>
            <person name="Probst A.J."/>
            <person name="Thomas B.C."/>
            <person name="Singh A."/>
            <person name="Wilkins M.J."/>
            <person name="Karaoz U."/>
            <person name="Brodie E.L."/>
            <person name="Williams K.H."/>
            <person name="Hubbard S.S."/>
            <person name="Banfield J.F."/>
        </authorList>
    </citation>
    <scope>NUCLEOTIDE SEQUENCE [LARGE SCALE GENOMIC DNA]</scope>
</reference>
<sequence length="134" mass="15695">MSLKRQVLILILLVLVFINFLMLYRSDFDRQLPDPVPLVTESFHKDSNDESWILKVENDGSVWVQMVDDKTNIHFRPSPGHLHLFSEHINNIADVTFECGRKPEEECDLSKPYKLYVNNVQVELLEIRNKKTAK</sequence>
<keyword evidence="1" id="KW-0472">Membrane</keyword>
<gene>
    <name evidence="2" type="ORF">A3B86_00700</name>
</gene>
<evidence type="ECO:0000256" key="1">
    <source>
        <dbReference type="SAM" id="Phobius"/>
    </source>
</evidence>
<dbReference type="AlphaFoldDB" id="A0A1F8F5Q4"/>
<dbReference type="Proteomes" id="UP000176834">
    <property type="component" value="Unassembled WGS sequence"/>
</dbReference>
<accession>A0A1F8F5Q4</accession>
<protein>
    <submittedName>
        <fullName evidence="2">Uncharacterized protein</fullName>
    </submittedName>
</protein>
<name>A0A1F8F5Q4_9BACT</name>
<evidence type="ECO:0000313" key="3">
    <source>
        <dbReference type="Proteomes" id="UP000176834"/>
    </source>
</evidence>
<keyword evidence="1" id="KW-0812">Transmembrane</keyword>
<keyword evidence="1" id="KW-1133">Transmembrane helix</keyword>
<organism evidence="2 3">
    <name type="scientific">Candidatus Yanofskybacteria bacterium RIFCSPHIGHO2_02_FULL_38_22b</name>
    <dbReference type="NCBI Taxonomy" id="1802673"/>
    <lineage>
        <taxon>Bacteria</taxon>
        <taxon>Candidatus Yanofskyibacteriota</taxon>
    </lineage>
</organism>